<dbReference type="Gene3D" id="1.10.10.60">
    <property type="entry name" value="Homeodomain-like"/>
    <property type="match status" value="1"/>
</dbReference>
<dbReference type="SUPFAM" id="SSF46689">
    <property type="entry name" value="Homeodomain-like"/>
    <property type="match status" value="1"/>
</dbReference>
<dbReference type="OrthoDB" id="2585681at2"/>
<keyword evidence="6" id="KW-1185">Reference proteome</keyword>
<dbReference type="InterPro" id="IPR009057">
    <property type="entry name" value="Homeodomain-like_sf"/>
</dbReference>
<comment type="caution">
    <text evidence="5">The sequence shown here is derived from an EMBL/GenBank/DDBJ whole genome shotgun (WGS) entry which is preliminary data.</text>
</comment>
<protein>
    <submittedName>
        <fullName evidence="5">AraC family transcriptional regulator</fullName>
    </submittedName>
</protein>
<keyword evidence="1" id="KW-0805">Transcription regulation</keyword>
<evidence type="ECO:0000313" key="6">
    <source>
        <dbReference type="Proteomes" id="UP000192276"/>
    </source>
</evidence>
<keyword evidence="2" id="KW-0238">DNA-binding</keyword>
<organism evidence="5 6">
    <name type="scientific">Niastella populi</name>
    <dbReference type="NCBI Taxonomy" id="550983"/>
    <lineage>
        <taxon>Bacteria</taxon>
        <taxon>Pseudomonadati</taxon>
        <taxon>Bacteroidota</taxon>
        <taxon>Chitinophagia</taxon>
        <taxon>Chitinophagales</taxon>
        <taxon>Chitinophagaceae</taxon>
        <taxon>Niastella</taxon>
    </lineage>
</organism>
<sequence length="286" mass="33594">MRLKLSDEKTGGDLLLFKEEESFDRLFFGRDRFNKYFTIAWNPGQPQTVTIDGTGHEFPANSILTLLFNQSFTFENSVEIVSWQFNREFYCIMDHDSEVSCVGFLFGSIDHMFISLNEDAQEKIKMLSAMFVDEFKINDTIQNEMLRVLLKRLISYITRLARSEYVPEKKIQDDKFKLIRKFNLLVENHFREEHSVSYYAQALFKSPKTLSNLFALYNHKTPSQVIQERILIEAKRLLTFTEKPVKQITFELGFDDVAYFSNFFKKHTSRSPVEFRNSGSVIKEGK</sequence>
<dbReference type="PANTHER" id="PTHR43280">
    <property type="entry name" value="ARAC-FAMILY TRANSCRIPTIONAL REGULATOR"/>
    <property type="match status" value="1"/>
</dbReference>
<dbReference type="STRING" id="550983.A4R26_16390"/>
<dbReference type="RefSeq" id="WP_081163614.1">
    <property type="nucleotide sequence ID" value="NZ_LWBP01000089.1"/>
</dbReference>
<dbReference type="AlphaFoldDB" id="A0A1V9G1X7"/>
<dbReference type="SMART" id="SM00342">
    <property type="entry name" value="HTH_ARAC"/>
    <property type="match status" value="1"/>
</dbReference>
<dbReference type="Proteomes" id="UP000192276">
    <property type="component" value="Unassembled WGS sequence"/>
</dbReference>
<dbReference type="PROSITE" id="PS01124">
    <property type="entry name" value="HTH_ARAC_FAMILY_2"/>
    <property type="match status" value="1"/>
</dbReference>
<gene>
    <name evidence="5" type="ORF">A4R26_16390</name>
</gene>
<accession>A0A1V9G1X7</accession>
<reference evidence="6" key="1">
    <citation type="submission" date="2016-04" db="EMBL/GenBank/DDBJ databases">
        <authorList>
            <person name="Chen L."/>
            <person name="Zhuang W."/>
            <person name="Wang G."/>
        </authorList>
    </citation>
    <scope>NUCLEOTIDE SEQUENCE [LARGE SCALE GENOMIC DNA]</scope>
    <source>
        <strain evidence="6">208</strain>
    </source>
</reference>
<dbReference type="Pfam" id="PF12833">
    <property type="entry name" value="HTH_18"/>
    <property type="match status" value="1"/>
</dbReference>
<evidence type="ECO:0000313" key="5">
    <source>
        <dbReference type="EMBL" id="OQP64623.1"/>
    </source>
</evidence>
<evidence type="ECO:0000259" key="4">
    <source>
        <dbReference type="PROSITE" id="PS01124"/>
    </source>
</evidence>
<proteinExistence type="predicted"/>
<keyword evidence="3" id="KW-0804">Transcription</keyword>
<feature type="domain" description="HTH araC/xylS-type" evidence="4">
    <location>
        <begin position="180"/>
        <end position="278"/>
    </location>
</feature>
<name>A0A1V9G1X7_9BACT</name>
<evidence type="ECO:0000256" key="1">
    <source>
        <dbReference type="ARBA" id="ARBA00023015"/>
    </source>
</evidence>
<dbReference type="GO" id="GO:0003700">
    <property type="term" value="F:DNA-binding transcription factor activity"/>
    <property type="evidence" value="ECO:0007669"/>
    <property type="project" value="InterPro"/>
</dbReference>
<dbReference type="EMBL" id="LWBP01000089">
    <property type="protein sequence ID" value="OQP64623.1"/>
    <property type="molecule type" value="Genomic_DNA"/>
</dbReference>
<evidence type="ECO:0000256" key="2">
    <source>
        <dbReference type="ARBA" id="ARBA00023125"/>
    </source>
</evidence>
<evidence type="ECO:0000256" key="3">
    <source>
        <dbReference type="ARBA" id="ARBA00023163"/>
    </source>
</evidence>
<dbReference type="PANTHER" id="PTHR43280:SF32">
    <property type="entry name" value="TRANSCRIPTIONAL REGULATORY PROTEIN"/>
    <property type="match status" value="1"/>
</dbReference>
<dbReference type="GO" id="GO:0043565">
    <property type="term" value="F:sequence-specific DNA binding"/>
    <property type="evidence" value="ECO:0007669"/>
    <property type="project" value="InterPro"/>
</dbReference>
<dbReference type="InterPro" id="IPR018060">
    <property type="entry name" value="HTH_AraC"/>
</dbReference>